<evidence type="ECO:0000256" key="3">
    <source>
        <dbReference type="ARBA" id="ARBA00022618"/>
    </source>
</evidence>
<dbReference type="InterPro" id="IPR026579">
    <property type="entry name" value="FtsQ"/>
</dbReference>
<evidence type="ECO:0000256" key="6">
    <source>
        <dbReference type="ARBA" id="ARBA00023136"/>
    </source>
</evidence>
<keyword evidence="4 8" id="KW-0812">Transmembrane</keyword>
<evidence type="ECO:0000256" key="8">
    <source>
        <dbReference type="HAMAP-Rule" id="MF_00911"/>
    </source>
</evidence>
<dbReference type="Pfam" id="PF03799">
    <property type="entry name" value="FtsQ_DivIB_C"/>
    <property type="match status" value="1"/>
</dbReference>
<dbReference type="AlphaFoldDB" id="A0A9D1GW37"/>
<evidence type="ECO:0000256" key="7">
    <source>
        <dbReference type="ARBA" id="ARBA00023306"/>
    </source>
</evidence>
<dbReference type="InterPro" id="IPR034746">
    <property type="entry name" value="POTRA"/>
</dbReference>
<keyword evidence="7 8" id="KW-0131">Cell cycle</keyword>
<comment type="function">
    <text evidence="8">Essential cell division protein.</text>
</comment>
<comment type="subcellular location">
    <subcellularLocation>
        <location evidence="8">Cell membrane</location>
        <topology evidence="8">Single-pass type II membrane protein</topology>
    </subcellularLocation>
    <subcellularLocation>
        <location evidence="1">Membrane</location>
    </subcellularLocation>
    <text evidence="8">Localizes to the division septum.</text>
</comment>
<keyword evidence="5 8" id="KW-1133">Transmembrane helix</keyword>
<dbReference type="Pfam" id="PF08478">
    <property type="entry name" value="POTRA_1"/>
    <property type="match status" value="1"/>
</dbReference>
<dbReference type="Gene3D" id="3.10.20.310">
    <property type="entry name" value="membrane protein fhac"/>
    <property type="match status" value="1"/>
</dbReference>
<keyword evidence="3 8" id="KW-0132">Cell division</keyword>
<reference evidence="10" key="2">
    <citation type="journal article" date="2021" name="PeerJ">
        <title>Extensive microbial diversity within the chicken gut microbiome revealed by metagenomics and culture.</title>
        <authorList>
            <person name="Gilroy R."/>
            <person name="Ravi A."/>
            <person name="Getino M."/>
            <person name="Pursley I."/>
            <person name="Horton D.L."/>
            <person name="Alikhan N.F."/>
            <person name="Baker D."/>
            <person name="Gharbi K."/>
            <person name="Hall N."/>
            <person name="Watson M."/>
            <person name="Adriaenssens E.M."/>
            <person name="Foster-Nyarko E."/>
            <person name="Jarju S."/>
            <person name="Secka A."/>
            <person name="Antonio M."/>
            <person name="Oren A."/>
            <person name="Chaudhuri R.R."/>
            <person name="La Ragione R."/>
            <person name="Hildebrand F."/>
            <person name="Pallen M.J."/>
        </authorList>
    </citation>
    <scope>NUCLEOTIDE SEQUENCE</scope>
    <source>
        <strain evidence="10">ChiGjej1B1-24693</strain>
    </source>
</reference>
<dbReference type="GO" id="GO:0043093">
    <property type="term" value="P:FtsZ-dependent cytokinesis"/>
    <property type="evidence" value="ECO:0007669"/>
    <property type="project" value="UniProtKB-UniRule"/>
</dbReference>
<dbReference type="PANTHER" id="PTHR37820:SF1">
    <property type="entry name" value="CELL DIVISION PROTEIN FTSQ"/>
    <property type="match status" value="1"/>
</dbReference>
<dbReference type="EMBL" id="DVLP01000102">
    <property type="protein sequence ID" value="HIT74649.1"/>
    <property type="molecule type" value="Genomic_DNA"/>
</dbReference>
<evidence type="ECO:0000313" key="10">
    <source>
        <dbReference type="EMBL" id="HIT74649.1"/>
    </source>
</evidence>
<evidence type="ECO:0000259" key="9">
    <source>
        <dbReference type="PROSITE" id="PS51779"/>
    </source>
</evidence>
<evidence type="ECO:0000256" key="2">
    <source>
        <dbReference type="ARBA" id="ARBA00022475"/>
    </source>
</evidence>
<dbReference type="GO" id="GO:0005886">
    <property type="term" value="C:plasma membrane"/>
    <property type="evidence" value="ECO:0007669"/>
    <property type="project" value="UniProtKB-SubCell"/>
</dbReference>
<comment type="caution">
    <text evidence="10">The sequence shown here is derived from an EMBL/GenBank/DDBJ whole genome shotgun (WGS) entry which is preliminary data.</text>
</comment>
<evidence type="ECO:0000313" key="11">
    <source>
        <dbReference type="Proteomes" id="UP000886842"/>
    </source>
</evidence>
<sequence>MSDATARIRRRRRGSTRRTVLTAVVGLLVLALVVTGVWLVGFSSAMAVSRVAVTGTTVLSEDQVREAAAVSTGAPLAGVDLDAVEQRVAELPPVSEVRVRRSWPDTITITVTERTPVFAVKQNHGEGHLLVDAEGIAYTEVTEVPDDLLVATAADADLLGDIATVIADLTPKLRRQVTAISAETRDSITLELSKDRTVIWGSAERGDLKASVLEVLLSEKGSVYNVSAPEQPAVR</sequence>
<proteinExistence type="inferred from homology"/>
<dbReference type="InterPro" id="IPR013685">
    <property type="entry name" value="POTRA_FtsQ_type"/>
</dbReference>
<reference evidence="10" key="1">
    <citation type="submission" date="2020-10" db="EMBL/GenBank/DDBJ databases">
        <authorList>
            <person name="Gilroy R."/>
        </authorList>
    </citation>
    <scope>NUCLEOTIDE SEQUENCE</scope>
    <source>
        <strain evidence="10">ChiGjej1B1-24693</strain>
    </source>
</reference>
<dbReference type="PANTHER" id="PTHR37820">
    <property type="entry name" value="CELL DIVISION PROTEIN DIVIB"/>
    <property type="match status" value="1"/>
</dbReference>
<dbReference type="HAMAP" id="MF_00911">
    <property type="entry name" value="FtsQ_subfam"/>
    <property type="match status" value="1"/>
</dbReference>
<gene>
    <name evidence="8" type="primary">ftsQ</name>
    <name evidence="10" type="ORF">IAA98_03605</name>
</gene>
<feature type="transmembrane region" description="Helical" evidence="8">
    <location>
        <begin position="20"/>
        <end position="41"/>
    </location>
</feature>
<protein>
    <recommendedName>
        <fullName evidence="8">Cell division protein FtsQ</fullName>
    </recommendedName>
</protein>
<dbReference type="InterPro" id="IPR050487">
    <property type="entry name" value="FtsQ_DivIB"/>
</dbReference>
<dbReference type="PROSITE" id="PS51779">
    <property type="entry name" value="POTRA"/>
    <property type="match status" value="1"/>
</dbReference>
<keyword evidence="6 8" id="KW-0472">Membrane</keyword>
<keyword evidence="2 8" id="KW-1003">Cell membrane</keyword>
<dbReference type="InterPro" id="IPR005548">
    <property type="entry name" value="Cell_div_FtsQ/DivIB_C"/>
</dbReference>
<comment type="similarity">
    <text evidence="8">Belongs to the FtsQ/DivIB family. FtsQ subfamily.</text>
</comment>
<organism evidence="10 11">
    <name type="scientific">Candidatus Avipropionibacterium avicola</name>
    <dbReference type="NCBI Taxonomy" id="2840701"/>
    <lineage>
        <taxon>Bacteria</taxon>
        <taxon>Bacillati</taxon>
        <taxon>Actinomycetota</taxon>
        <taxon>Actinomycetes</taxon>
        <taxon>Propionibacteriales</taxon>
        <taxon>Propionibacteriaceae</taxon>
        <taxon>Propionibacteriaceae incertae sedis</taxon>
        <taxon>Candidatus Avipropionibacterium</taxon>
    </lineage>
</organism>
<name>A0A9D1GW37_9ACTN</name>
<evidence type="ECO:0000256" key="4">
    <source>
        <dbReference type="ARBA" id="ARBA00022692"/>
    </source>
</evidence>
<dbReference type="GO" id="GO:0032153">
    <property type="term" value="C:cell division site"/>
    <property type="evidence" value="ECO:0007669"/>
    <property type="project" value="UniProtKB-UniRule"/>
</dbReference>
<evidence type="ECO:0000256" key="1">
    <source>
        <dbReference type="ARBA" id="ARBA00004370"/>
    </source>
</evidence>
<dbReference type="Proteomes" id="UP000886842">
    <property type="component" value="Unassembled WGS sequence"/>
</dbReference>
<evidence type="ECO:0000256" key="5">
    <source>
        <dbReference type="ARBA" id="ARBA00022989"/>
    </source>
</evidence>
<accession>A0A9D1GW37</accession>
<dbReference type="GO" id="GO:0090529">
    <property type="term" value="P:cell septum assembly"/>
    <property type="evidence" value="ECO:0007669"/>
    <property type="project" value="InterPro"/>
</dbReference>
<feature type="domain" description="POTRA" evidence="9">
    <location>
        <begin position="46"/>
        <end position="114"/>
    </location>
</feature>